<comment type="catalytic activity">
    <reaction evidence="2">
        <text>Couples ATP hydrolysis with the unwinding of duplex DNA by translocating in the 3'-5' direction.</text>
        <dbReference type="EC" id="5.6.2.4"/>
    </reaction>
</comment>
<proteinExistence type="inferred from homology"/>
<dbReference type="InterPro" id="IPR002789">
    <property type="entry name" value="HerA_central"/>
</dbReference>
<evidence type="ECO:0000259" key="5">
    <source>
        <dbReference type="Pfam" id="PF01935"/>
    </source>
</evidence>
<dbReference type="RefSeq" id="WP_014737878.1">
    <property type="nucleotide sequence ID" value="NC_017954.1"/>
</dbReference>
<dbReference type="GO" id="GO:0043139">
    <property type="term" value="F:5'-3' DNA helicase activity"/>
    <property type="evidence" value="ECO:0007669"/>
    <property type="project" value="UniProtKB-EC"/>
</dbReference>
<dbReference type="OrthoDB" id="107033at2157"/>
<keyword evidence="7" id="KW-1185">Reference proteome</keyword>
<dbReference type="PANTHER" id="PTHR42957">
    <property type="entry name" value="HELICASE MJ1565-RELATED"/>
    <property type="match status" value="1"/>
</dbReference>
<dbReference type="GeneID" id="25397203"/>
<dbReference type="EMBL" id="CP003531">
    <property type="protein sequence ID" value="AFK51628.1"/>
    <property type="molecule type" value="Genomic_DNA"/>
</dbReference>
<name>I3TFU0_THEC1</name>
<dbReference type="Pfam" id="PF01935">
    <property type="entry name" value="DUF87"/>
    <property type="match status" value="1"/>
</dbReference>
<dbReference type="KEGG" id="thg:TCELL_1205"/>
<evidence type="ECO:0000256" key="1">
    <source>
        <dbReference type="ARBA" id="ARBA00007816"/>
    </source>
</evidence>
<comment type="catalytic activity">
    <reaction evidence="4">
        <text>ATP + H2O = ADP + phosphate + H(+)</text>
        <dbReference type="Rhea" id="RHEA:13065"/>
        <dbReference type="ChEBI" id="CHEBI:15377"/>
        <dbReference type="ChEBI" id="CHEBI:15378"/>
        <dbReference type="ChEBI" id="CHEBI:30616"/>
        <dbReference type="ChEBI" id="CHEBI:43474"/>
        <dbReference type="ChEBI" id="CHEBI:456216"/>
        <dbReference type="EC" id="5.6.2.4"/>
    </reaction>
</comment>
<evidence type="ECO:0000313" key="7">
    <source>
        <dbReference type="Proteomes" id="UP000005270"/>
    </source>
</evidence>
<dbReference type="Proteomes" id="UP000005270">
    <property type="component" value="Chromosome"/>
</dbReference>
<dbReference type="AlphaFoldDB" id="I3TFU0"/>
<evidence type="ECO:0000313" key="6">
    <source>
        <dbReference type="EMBL" id="AFK51628.1"/>
    </source>
</evidence>
<dbReference type="InParanoid" id="I3TFU0"/>
<dbReference type="PANTHER" id="PTHR42957:SF2">
    <property type="entry name" value="HELICASE HERA CENTRAL DOMAIN-CONTAINING PROTEIN"/>
    <property type="match status" value="1"/>
</dbReference>
<feature type="domain" description="Helicase HerA central" evidence="5">
    <location>
        <begin position="130"/>
        <end position="202"/>
    </location>
</feature>
<organism evidence="6 7">
    <name type="scientific">Thermogladius calderae (strain DSM 22663 / VKM B-2946 / 1633)</name>
    <dbReference type="NCBI Taxonomy" id="1184251"/>
    <lineage>
        <taxon>Archaea</taxon>
        <taxon>Thermoproteota</taxon>
        <taxon>Thermoprotei</taxon>
        <taxon>Desulfurococcales</taxon>
        <taxon>Desulfurococcaceae</taxon>
        <taxon>Thermogladius</taxon>
    </lineage>
</organism>
<dbReference type="GO" id="GO:0043138">
    <property type="term" value="F:3'-5' DNA helicase activity"/>
    <property type="evidence" value="ECO:0007669"/>
    <property type="project" value="UniProtKB-EC"/>
</dbReference>
<dbReference type="InterPro" id="IPR008571">
    <property type="entry name" value="HerA-like"/>
</dbReference>
<dbReference type="InterPro" id="IPR027417">
    <property type="entry name" value="P-loop_NTPase"/>
</dbReference>
<dbReference type="Gene3D" id="3.40.50.300">
    <property type="entry name" value="P-loop containing nucleotide triphosphate hydrolases"/>
    <property type="match status" value="2"/>
</dbReference>
<accession>I3TFU0</accession>
<dbReference type="SUPFAM" id="SSF52540">
    <property type="entry name" value="P-loop containing nucleoside triphosphate hydrolases"/>
    <property type="match status" value="1"/>
</dbReference>
<comment type="catalytic activity">
    <reaction evidence="3">
        <text>ATP + H2O = ADP + phosphate + H(+)</text>
        <dbReference type="Rhea" id="RHEA:13065"/>
        <dbReference type="ChEBI" id="CHEBI:15377"/>
        <dbReference type="ChEBI" id="CHEBI:15378"/>
        <dbReference type="ChEBI" id="CHEBI:30616"/>
        <dbReference type="ChEBI" id="CHEBI:43474"/>
        <dbReference type="ChEBI" id="CHEBI:456216"/>
        <dbReference type="EC" id="5.6.2.3"/>
    </reaction>
</comment>
<dbReference type="HOGENOM" id="CLU_560955_0_0_2"/>
<gene>
    <name evidence="6" type="ordered locus">TCELL_1205</name>
</gene>
<reference evidence="6 7" key="1">
    <citation type="journal article" date="2012" name="J. Bacteriol.">
        <title>Complete genome sequence of the hyperthermophilic cellulolytic Crenarchaeon 'Thermogladius cellulolyticus' 1633.</title>
        <authorList>
            <person name="Mardanov A.V."/>
            <person name="Kochetkova T.V."/>
            <person name="Beletsky A.V."/>
            <person name="Bonch-Osmolovskaya E.A."/>
            <person name="Ravin N.V."/>
            <person name="Skryabin K.G."/>
        </authorList>
    </citation>
    <scope>NUCLEOTIDE SEQUENCE [LARGE SCALE GENOMIC DNA]</scope>
    <source>
        <strain evidence="7">DSM 22663 / VKM B-2946 / 1633</strain>
    </source>
</reference>
<comment type="similarity">
    <text evidence="1">Belongs to the HerA family.</text>
</comment>
<evidence type="ECO:0000256" key="2">
    <source>
        <dbReference type="ARBA" id="ARBA00034617"/>
    </source>
</evidence>
<protein>
    <submittedName>
        <fullName evidence="6">Putative ATPase</fullName>
    </submittedName>
</protein>
<dbReference type="STRING" id="1184251.TCELL_1205"/>
<dbReference type="eggNOG" id="arCOG00282">
    <property type="taxonomic scope" value="Archaea"/>
</dbReference>
<evidence type="ECO:0000256" key="3">
    <source>
        <dbReference type="ARBA" id="ARBA00048954"/>
    </source>
</evidence>
<evidence type="ECO:0000256" key="4">
    <source>
        <dbReference type="ARBA" id="ARBA00048988"/>
    </source>
</evidence>
<sequence>MKPIGVVASGSSAAIAPIQVYKQCELDAKEEAFVVVKDEAKNLNYLGVLRNLRMQDPLLSPNLRSSVVDNPGLARMGREVVFETSAVRIIGVLREDGSLEPSTQPPTPRSEVYLVESPSDVNLKLEKGLVVGSHKYSGIEIPLSPKSLPYHIGIVGATGTGKSRLAIALIKEVLANTDWKVLVFDHSGLDYKPYFPDKAVSADEVLPDVEDIYNHLANIVKEREEDAYLFYTLIAYIVAGGDPGAVKSRLQSEVRQFGRREGGTDEGGLEGIISEFLSTNPEEALKHVNWDLAKFGEVLSSVAKALGAKKTTPAKYRVKLASKARGFFESLKRRRLSVGELLGRLDKERVLVVDLSTVDYEERASILNAVLGRLWDRIDETKTPVNTLVVVDEAHNYACRECGSVDIIERTAREGRKWGLGLVLVSQRVVDFSTWVRNNINTYFFSRLQTPGDLQNLQGDLDLGGITQENIALLREREFYFAGLGNPLRHPVLIKVKTV</sequence>